<dbReference type="InterPro" id="IPR027417">
    <property type="entry name" value="P-loop_NTPase"/>
</dbReference>
<protein>
    <submittedName>
        <fullName evidence="5">Tetratricopeptide repeat protein</fullName>
    </submittedName>
</protein>
<sequence>MIKIRPGLNVYNQDRLDDATFVAGFVARHELLEAILDQLRHQAGGGDAIHQILIGSRGMGKSMLLRRLAIAVKKDEALRAAFLPLRFREEQYNVISLDAFWRNCGEALAEWNEAAGRTADAAELDRAIETEAWRDPEQAAEQFLAACRRAGGRALLLLDNLDLILDGIGPQGGWALRRILQERGGPVVIGAATRLLAQGGDRDAPFHEFFRPHFLEPLSQPELLRCLHALAELRQEQGAPVKAVLARQPERLATLYTLTGGNPRVLALIYQLLERAETDTIFGDLEVLLDQVTPFYKARVEEYQTPQQRAVIDAIALAWDPITSGKLAEITGIEVTTISSQLTRLKRDGFVEEVATSGARAGYQISERFLNIWYLMRHGTRRTRQRLRWLAIFLSRLFGAEELDRLAAEARDPARADHWHADYRAAVLEACEMIRQPATAAGGTAGQAGRAAADRAAESSLVAILKAESQGDFSALVAQSDAWLSATSVPHPPSSVALILTIKGFALEKLGRTDEAIAVYDDLLTRFGDEPDTKIRQTVANALFNKGVALGQRGQSEAAIAVYDDLLARFGNGPDMEIRQLVAKAFFNKGVRLGQRGQSEVAIAVYDDLLTRFGDEPDTEIRQTVARVFLNRGVALGQRGQSEAAIAVYDDLLARFGDEPDTEIRQQVAKALFNKGFRLGQRGQSEAAIAVYDDLLSRFGDVLDTEIRQTVARALFNKGFTLGQRGQSEVAIAVYDDLLARFSDEPDTETRQTVARAFLNRGVALGQRGQSEAAIAVYDDLLARFGDEPDTEIRQQAAKALCNKGVTLGQCGQSEAAIAVYDDLLARFGDEPDTEIRQVVAWALMGKGNSLCDLYGDLAAAEATYRRGLEIAGDDLFLKENLAWVLVVGGRIEAAREISEQLDGLDPVGRDLLRAGMALGRDNLGDAFEALRAALETGLDSATSPFFDDLLRLLRLAAGRGHGERMLEWWRTEGFAERYAPIHAAFTAFIKGDRFLLDFAPEIRQPAERLLRRLAPQRETAPPPPATKRRGRPRKRPTS</sequence>
<keyword evidence="6" id="KW-1185">Reference proteome</keyword>
<evidence type="ECO:0000256" key="3">
    <source>
        <dbReference type="SAM" id="MobiDB-lite"/>
    </source>
</evidence>
<feature type="compositionally biased region" description="Basic residues" evidence="3">
    <location>
        <begin position="1027"/>
        <end position="1039"/>
    </location>
</feature>
<evidence type="ECO:0000313" key="6">
    <source>
        <dbReference type="Proteomes" id="UP001597296"/>
    </source>
</evidence>
<dbReference type="Pfam" id="PF13432">
    <property type="entry name" value="TPR_16"/>
    <property type="match status" value="3"/>
</dbReference>
<dbReference type="PANTHER" id="PTHR44943:SF8">
    <property type="entry name" value="TPR REPEAT-CONTAINING PROTEIN MJ0263"/>
    <property type="match status" value="1"/>
</dbReference>
<dbReference type="InterPro" id="IPR051685">
    <property type="entry name" value="Ycf3/AcsC/BcsC/TPR_MFPF"/>
</dbReference>
<dbReference type="SUPFAM" id="SSF48452">
    <property type="entry name" value="TPR-like"/>
    <property type="match status" value="2"/>
</dbReference>
<evidence type="ECO:0000313" key="5">
    <source>
        <dbReference type="EMBL" id="MFD2232226.1"/>
    </source>
</evidence>
<dbReference type="PANTHER" id="PTHR44943">
    <property type="entry name" value="CELLULOSE SYNTHASE OPERON PROTEIN C"/>
    <property type="match status" value="1"/>
</dbReference>
<gene>
    <name evidence="5" type="ORF">ACFSNB_00245</name>
</gene>
<dbReference type="RefSeq" id="WP_377313370.1">
    <property type="nucleotide sequence ID" value="NZ_JBHUIY010000001.1"/>
</dbReference>
<dbReference type="InterPro" id="IPR019734">
    <property type="entry name" value="TPR_rpt"/>
</dbReference>
<dbReference type="Gene3D" id="1.25.40.10">
    <property type="entry name" value="Tetratricopeptide repeat domain"/>
    <property type="match status" value="2"/>
</dbReference>
<dbReference type="InterPro" id="IPR011990">
    <property type="entry name" value="TPR-like_helical_dom_sf"/>
</dbReference>
<dbReference type="Pfam" id="PF13191">
    <property type="entry name" value="AAA_16"/>
    <property type="match status" value="1"/>
</dbReference>
<keyword evidence="2" id="KW-0802">TPR repeat</keyword>
<dbReference type="PROSITE" id="PS50042">
    <property type="entry name" value="CNMP_BINDING_3"/>
    <property type="match status" value="1"/>
</dbReference>
<dbReference type="InterPro" id="IPR000595">
    <property type="entry name" value="cNMP-bd_dom"/>
</dbReference>
<comment type="caution">
    <text evidence="5">The sequence shown here is derived from an EMBL/GenBank/DDBJ whole genome shotgun (WGS) entry which is preliminary data.</text>
</comment>
<dbReference type="InterPro" id="IPR036390">
    <property type="entry name" value="WH_DNA-bd_sf"/>
</dbReference>
<dbReference type="Gene3D" id="3.40.50.300">
    <property type="entry name" value="P-loop containing nucleotide triphosphate hydrolases"/>
    <property type="match status" value="1"/>
</dbReference>
<accession>A0ABW5C679</accession>
<dbReference type="InterPro" id="IPR041664">
    <property type="entry name" value="AAA_16"/>
</dbReference>
<dbReference type="Pfam" id="PF13181">
    <property type="entry name" value="TPR_8"/>
    <property type="match status" value="1"/>
</dbReference>
<dbReference type="EMBL" id="JBHUIY010000001">
    <property type="protein sequence ID" value="MFD2232226.1"/>
    <property type="molecule type" value="Genomic_DNA"/>
</dbReference>
<evidence type="ECO:0000256" key="2">
    <source>
        <dbReference type="ARBA" id="ARBA00022803"/>
    </source>
</evidence>
<dbReference type="SUPFAM" id="SSF52540">
    <property type="entry name" value="P-loop containing nucleoside triphosphate hydrolases"/>
    <property type="match status" value="1"/>
</dbReference>
<feature type="region of interest" description="Disordered" evidence="3">
    <location>
        <begin position="1012"/>
        <end position="1039"/>
    </location>
</feature>
<evidence type="ECO:0000259" key="4">
    <source>
        <dbReference type="PROSITE" id="PS50042"/>
    </source>
</evidence>
<reference evidence="6" key="1">
    <citation type="journal article" date="2019" name="Int. J. Syst. Evol. Microbiol.">
        <title>The Global Catalogue of Microorganisms (GCM) 10K type strain sequencing project: providing services to taxonomists for standard genome sequencing and annotation.</title>
        <authorList>
            <consortium name="The Broad Institute Genomics Platform"/>
            <consortium name="The Broad Institute Genome Sequencing Center for Infectious Disease"/>
            <person name="Wu L."/>
            <person name="Ma J."/>
        </authorList>
    </citation>
    <scope>NUCLEOTIDE SEQUENCE [LARGE SCALE GENOMIC DNA]</scope>
    <source>
        <strain evidence="6">KCTC 15012</strain>
    </source>
</reference>
<evidence type="ECO:0000256" key="1">
    <source>
        <dbReference type="ARBA" id="ARBA00022737"/>
    </source>
</evidence>
<dbReference type="InterPro" id="IPR036388">
    <property type="entry name" value="WH-like_DNA-bd_sf"/>
</dbReference>
<dbReference type="SUPFAM" id="SSF46785">
    <property type="entry name" value="Winged helix' DNA-binding domain"/>
    <property type="match status" value="1"/>
</dbReference>
<proteinExistence type="predicted"/>
<organism evidence="5 6">
    <name type="scientific">Phaeospirillum tilakii</name>
    <dbReference type="NCBI Taxonomy" id="741673"/>
    <lineage>
        <taxon>Bacteria</taxon>
        <taxon>Pseudomonadati</taxon>
        <taxon>Pseudomonadota</taxon>
        <taxon>Alphaproteobacteria</taxon>
        <taxon>Rhodospirillales</taxon>
        <taxon>Rhodospirillaceae</taxon>
        <taxon>Phaeospirillum</taxon>
    </lineage>
</organism>
<name>A0ABW5C679_9PROT</name>
<dbReference type="SMART" id="SM00028">
    <property type="entry name" value="TPR"/>
    <property type="match status" value="9"/>
</dbReference>
<dbReference type="Gene3D" id="1.10.10.10">
    <property type="entry name" value="Winged helix-like DNA-binding domain superfamily/Winged helix DNA-binding domain"/>
    <property type="match status" value="1"/>
</dbReference>
<keyword evidence="1" id="KW-0677">Repeat</keyword>
<dbReference type="Proteomes" id="UP001597296">
    <property type="component" value="Unassembled WGS sequence"/>
</dbReference>
<feature type="domain" description="Cyclic nucleotide-binding" evidence="4">
    <location>
        <begin position="214"/>
        <end position="290"/>
    </location>
</feature>